<proteinExistence type="predicted"/>
<gene>
    <name evidence="1" type="ORF">DR999_PMT08015</name>
</gene>
<name>A0A4D9ELL0_9SAUR</name>
<accession>A0A4D9ELL0</accession>
<evidence type="ECO:0000313" key="2">
    <source>
        <dbReference type="Proteomes" id="UP000297703"/>
    </source>
</evidence>
<dbReference type="AlphaFoldDB" id="A0A4D9ELL0"/>
<dbReference type="Proteomes" id="UP000297703">
    <property type="component" value="Unassembled WGS sequence"/>
</dbReference>
<comment type="caution">
    <text evidence="1">The sequence shown here is derived from an EMBL/GenBank/DDBJ whole genome shotgun (WGS) entry which is preliminary data.</text>
</comment>
<reference evidence="1 2" key="2">
    <citation type="submission" date="2019-04" db="EMBL/GenBank/DDBJ databases">
        <title>The genome sequence of big-headed turtle.</title>
        <authorList>
            <person name="Gong S."/>
        </authorList>
    </citation>
    <scope>NUCLEOTIDE SEQUENCE [LARGE SCALE GENOMIC DNA]</scope>
    <source>
        <strain evidence="1">DO16091913</strain>
        <tissue evidence="1">Muscle</tissue>
    </source>
</reference>
<reference evidence="1 2" key="1">
    <citation type="submission" date="2019-04" db="EMBL/GenBank/DDBJ databases">
        <title>Draft genome of the big-headed turtle Platysternon megacephalum.</title>
        <authorList>
            <person name="Gong S."/>
        </authorList>
    </citation>
    <scope>NUCLEOTIDE SEQUENCE [LARGE SCALE GENOMIC DNA]</scope>
    <source>
        <strain evidence="1">DO16091913</strain>
        <tissue evidence="1">Muscle</tissue>
    </source>
</reference>
<sequence length="100" mass="11516">MSQLAVSQRWSHTSLPLIDRCCLPPRLHRAVRQCHGTVDLITPRKEILWGGLDTFPCSLSDEGKRLQCSSSKTLIQLSCSAVLHKTYLTWNWWHGRLLYL</sequence>
<protein>
    <submittedName>
        <fullName evidence="1">Nucleoporin GLE1</fullName>
    </submittedName>
</protein>
<organism evidence="1 2">
    <name type="scientific">Platysternon megacephalum</name>
    <name type="common">big-headed turtle</name>
    <dbReference type="NCBI Taxonomy" id="55544"/>
    <lineage>
        <taxon>Eukaryota</taxon>
        <taxon>Metazoa</taxon>
        <taxon>Chordata</taxon>
        <taxon>Craniata</taxon>
        <taxon>Vertebrata</taxon>
        <taxon>Euteleostomi</taxon>
        <taxon>Archelosauria</taxon>
        <taxon>Testudinata</taxon>
        <taxon>Testudines</taxon>
        <taxon>Cryptodira</taxon>
        <taxon>Durocryptodira</taxon>
        <taxon>Testudinoidea</taxon>
        <taxon>Platysternidae</taxon>
        <taxon>Platysternon</taxon>
    </lineage>
</organism>
<keyword evidence="2" id="KW-1185">Reference proteome</keyword>
<dbReference type="EMBL" id="QXTE01000059">
    <property type="protein sequence ID" value="TFK09003.1"/>
    <property type="molecule type" value="Genomic_DNA"/>
</dbReference>
<evidence type="ECO:0000313" key="1">
    <source>
        <dbReference type="EMBL" id="TFK09003.1"/>
    </source>
</evidence>